<dbReference type="Gene3D" id="2.10.110.10">
    <property type="entry name" value="Cysteine Rich Protein"/>
    <property type="match status" value="2"/>
</dbReference>
<feature type="domain" description="LIM zinc-binding" evidence="7">
    <location>
        <begin position="57"/>
        <end position="119"/>
    </location>
</feature>
<dbReference type="InterPro" id="IPR001781">
    <property type="entry name" value="Znf_LIM"/>
</dbReference>
<dbReference type="SMART" id="SM00132">
    <property type="entry name" value="LIM"/>
    <property type="match status" value="2"/>
</dbReference>
<sequence>MDVRSRNAVVNCPTGTTMLNIVENDHQQTNGGVVTNGGTVTATTLTGLNGSTAMIARECANCGKRITERFLLKALDLFWHEDCLKCGCCDCRLGEVGSTLYTKANLILCKRDYLRLFGATGNCAACNKVIPAFEMVMRAKNNVYHLECFACQQCNHRFCVGDRFYLCENKILCEYDYEERLVFANMATYNSSSLAHIRRQVSRLQQPAANEHAHAAAATAGDVVGPTDEVDRCRATSVEQQQQQQQQRRPLPPYDTATIGYSGATASPASGQQQQHLHQQQQQQQHQQHHGQQHQHMQQHHQFLSTAAGATVLSAHQSTVVVGGGGGAGGGGGGGGGGRVDDGSSGYGSPDSETGIEPSTAAAAAAAAAANIGGAIIASSATAAPPVQ</sequence>
<dbReference type="CDD" id="cd09388">
    <property type="entry name" value="LIM1_LMO1_LMO3"/>
    <property type="match status" value="1"/>
</dbReference>
<dbReference type="PANTHER" id="PTHR45787">
    <property type="entry name" value="LD11652P"/>
    <property type="match status" value="1"/>
</dbReference>
<dbReference type="GO" id="GO:0045944">
    <property type="term" value="P:positive regulation of transcription by RNA polymerase II"/>
    <property type="evidence" value="ECO:0007669"/>
    <property type="project" value="TreeGrafter"/>
</dbReference>
<dbReference type="RefSeq" id="XP_001945042.2">
    <property type="nucleotide sequence ID" value="XM_001945007.4"/>
</dbReference>
<dbReference type="Pfam" id="PF00412">
    <property type="entry name" value="LIM"/>
    <property type="match status" value="2"/>
</dbReference>
<dbReference type="GO" id="GO:0140297">
    <property type="term" value="F:DNA-binding transcription factor binding"/>
    <property type="evidence" value="ECO:0007669"/>
    <property type="project" value="TreeGrafter"/>
</dbReference>
<dbReference type="GO" id="GO:0046872">
    <property type="term" value="F:metal ion binding"/>
    <property type="evidence" value="ECO:0007669"/>
    <property type="project" value="UniProtKB-KW"/>
</dbReference>
<evidence type="ECO:0000256" key="2">
    <source>
        <dbReference type="ARBA" id="ARBA00022737"/>
    </source>
</evidence>
<keyword evidence="1 5" id="KW-0479">Metal-binding</keyword>
<dbReference type="GeneID" id="100161710"/>
<evidence type="ECO:0000256" key="5">
    <source>
        <dbReference type="PROSITE-ProRule" id="PRU00125"/>
    </source>
</evidence>
<dbReference type="OrthoDB" id="6352355at2759"/>
<evidence type="ECO:0000256" key="4">
    <source>
        <dbReference type="ARBA" id="ARBA00023038"/>
    </source>
</evidence>
<feature type="region of interest" description="Disordered" evidence="6">
    <location>
        <begin position="324"/>
        <end position="359"/>
    </location>
</feature>
<dbReference type="GO" id="GO:0005634">
    <property type="term" value="C:nucleus"/>
    <property type="evidence" value="ECO:0007669"/>
    <property type="project" value="TreeGrafter"/>
</dbReference>
<dbReference type="GO" id="GO:0003713">
    <property type="term" value="F:transcription coactivator activity"/>
    <property type="evidence" value="ECO:0007669"/>
    <property type="project" value="TreeGrafter"/>
</dbReference>
<protein>
    <recommendedName>
        <fullName evidence="7">LIM zinc-binding domain-containing protein</fullName>
    </recommendedName>
</protein>
<dbReference type="FunFam" id="2.10.110.10:FF:000016">
    <property type="entry name" value="LIM domain only 3"/>
    <property type="match status" value="1"/>
</dbReference>
<dbReference type="EnsemblMetazoa" id="XM_001945007.5">
    <property type="protein sequence ID" value="XP_001945042.2"/>
    <property type="gene ID" value="LOC100161710"/>
</dbReference>
<dbReference type="FunFam" id="2.10.110.10:FF:000015">
    <property type="entry name" value="LIM domain only 3"/>
    <property type="match status" value="1"/>
</dbReference>
<feature type="compositionally biased region" description="Gly residues" evidence="6">
    <location>
        <begin position="324"/>
        <end position="338"/>
    </location>
</feature>
<feature type="region of interest" description="Disordered" evidence="6">
    <location>
        <begin position="205"/>
        <end position="301"/>
    </location>
</feature>
<keyword evidence="2" id="KW-0677">Repeat</keyword>
<dbReference type="CDD" id="cd09390">
    <property type="entry name" value="LIM2_dLMO"/>
    <property type="match status" value="1"/>
</dbReference>
<name>A0A8R1VZF8_ACYPI</name>
<evidence type="ECO:0000256" key="3">
    <source>
        <dbReference type="ARBA" id="ARBA00022833"/>
    </source>
</evidence>
<dbReference type="PANTHER" id="PTHR45787:SF1">
    <property type="entry name" value="LIM ZINC-BINDING DOMAIN-CONTAINING PROTEIN"/>
    <property type="match status" value="1"/>
</dbReference>
<accession>A0A8R1VZF8</accession>
<dbReference type="AlphaFoldDB" id="A0A8R1VZF8"/>
<evidence type="ECO:0000259" key="7">
    <source>
        <dbReference type="PROSITE" id="PS50023"/>
    </source>
</evidence>
<reference evidence="8" key="2">
    <citation type="submission" date="2022-06" db="UniProtKB">
        <authorList>
            <consortium name="EnsemblMetazoa"/>
        </authorList>
    </citation>
    <scope>IDENTIFICATION</scope>
</reference>
<dbReference type="InterPro" id="IPR050945">
    <property type="entry name" value="LMO_RBTN_TF"/>
</dbReference>
<feature type="compositionally biased region" description="Low complexity" evidence="6">
    <location>
        <begin position="272"/>
        <end position="286"/>
    </location>
</feature>
<proteinExistence type="predicted"/>
<feature type="compositionally biased region" description="Low complexity" evidence="6">
    <location>
        <begin position="343"/>
        <end position="352"/>
    </location>
</feature>
<reference evidence="9" key="1">
    <citation type="submission" date="2010-06" db="EMBL/GenBank/DDBJ databases">
        <authorList>
            <person name="Jiang H."/>
            <person name="Abraham K."/>
            <person name="Ali S."/>
            <person name="Alsbrooks S.L."/>
            <person name="Anim B.N."/>
            <person name="Anosike U.S."/>
            <person name="Attaway T."/>
            <person name="Bandaranaike D.P."/>
            <person name="Battles P.K."/>
            <person name="Bell S.N."/>
            <person name="Bell A.V."/>
            <person name="Beltran B."/>
            <person name="Bickham C."/>
            <person name="Bustamante Y."/>
            <person name="Caleb T."/>
            <person name="Canada A."/>
            <person name="Cardenas V."/>
            <person name="Carter K."/>
            <person name="Chacko J."/>
            <person name="Chandrabose M.N."/>
            <person name="Chavez D."/>
            <person name="Chavez A."/>
            <person name="Chen L."/>
            <person name="Chu H.-S."/>
            <person name="Claassen K.J."/>
            <person name="Cockrell R."/>
            <person name="Collins M."/>
            <person name="Cooper J.A."/>
            <person name="Cree A."/>
            <person name="Curry S.M."/>
            <person name="Da Y."/>
            <person name="Dao M.D."/>
            <person name="Das B."/>
            <person name="Davila M.-L."/>
            <person name="Davy-Carroll L."/>
            <person name="Denson S."/>
            <person name="Dinh H."/>
            <person name="Ebong V.E."/>
            <person name="Edwards J.R."/>
            <person name="Egan A."/>
            <person name="El-Daye J."/>
            <person name="Escobedo L."/>
            <person name="Fernandez S."/>
            <person name="Fernando P.R."/>
            <person name="Flagg N."/>
            <person name="Forbes L.D."/>
            <person name="Fowler R.G."/>
            <person name="Fu Q."/>
            <person name="Gabisi R.A."/>
            <person name="Ganer J."/>
            <person name="Garbino Pronczuk A."/>
            <person name="Garcia R.M."/>
            <person name="Garner T."/>
            <person name="Garrett T.E."/>
            <person name="Gonzalez D.A."/>
            <person name="Hamid H."/>
            <person name="Hawkins E.S."/>
            <person name="Hirani K."/>
            <person name="Hogues M.E."/>
            <person name="Hollins B."/>
            <person name="Hsiao C.-H."/>
            <person name="Jabil R."/>
            <person name="James M.L."/>
            <person name="Jhangiani S.N."/>
            <person name="Johnson B."/>
            <person name="Johnson Q."/>
            <person name="Joshi V."/>
            <person name="Kalu J.B."/>
            <person name="Kam C."/>
            <person name="Kashfia A."/>
            <person name="Keebler J."/>
            <person name="Kisamo H."/>
            <person name="Kovar C.L."/>
            <person name="Lago L.A."/>
            <person name="Lai C.-Y."/>
            <person name="Laidlaw J."/>
            <person name="Lara F."/>
            <person name="Le T.-K."/>
            <person name="Lee S.L."/>
            <person name="Legall F.H."/>
            <person name="Lemon S.J."/>
            <person name="Lewis L.R."/>
            <person name="Li B."/>
            <person name="Liu Y."/>
            <person name="Liu Y.-S."/>
            <person name="Lopez J."/>
            <person name="Lozado R.J."/>
            <person name="Lu J."/>
            <person name="Madu R.C."/>
            <person name="Maheshwari M."/>
            <person name="Maheshwari R."/>
            <person name="Malloy K."/>
            <person name="Martinez E."/>
            <person name="Mathew T."/>
            <person name="Mercado I.C."/>
            <person name="Mercado C."/>
            <person name="Meyer B."/>
            <person name="Montgomery K."/>
            <person name="Morgan M.B."/>
            <person name="Munidasa M."/>
            <person name="Nazareth L.V."/>
            <person name="Nelson J."/>
            <person name="Ng B.M."/>
            <person name="Nguyen N.B."/>
            <person name="Nguyen P.Q."/>
            <person name="Nguyen T."/>
            <person name="Obregon M."/>
            <person name="Okwuonu G.O."/>
            <person name="Onwere C.G."/>
            <person name="Orozco G."/>
            <person name="Parra A."/>
            <person name="Patel S."/>
            <person name="Patil S."/>
            <person name="Perez A."/>
            <person name="Perez Y."/>
            <person name="Pham C."/>
            <person name="Primus E.L."/>
            <person name="Pu L.-L."/>
            <person name="Puazo M."/>
            <person name="Qin X."/>
            <person name="Quiroz J.B."/>
            <person name="Reese J."/>
            <person name="Richards S."/>
            <person name="Rives C.M."/>
            <person name="Robberts R."/>
            <person name="Ruiz S.J."/>
            <person name="Ruiz M.J."/>
            <person name="Santibanez J."/>
            <person name="Schneider B.W."/>
            <person name="Sisson I."/>
            <person name="Smith M."/>
            <person name="Sodergren E."/>
            <person name="Song X.-Z."/>
            <person name="Song B.B."/>
            <person name="Summersgill H."/>
            <person name="Thelus R."/>
            <person name="Thornton R.D."/>
            <person name="Trejos Z.Y."/>
            <person name="Usmani K."/>
            <person name="Vattathil S."/>
            <person name="Villasana D."/>
            <person name="Walker D.L."/>
            <person name="Wang S."/>
            <person name="Wang K."/>
            <person name="White C.S."/>
            <person name="Williams A.C."/>
            <person name="Williamson J."/>
            <person name="Wilson K."/>
            <person name="Woghiren I.O."/>
            <person name="Woodworth J.R."/>
            <person name="Worley K.C."/>
            <person name="Wright R.A."/>
            <person name="Wu W."/>
            <person name="Young L."/>
            <person name="Zhang L."/>
            <person name="Zhang J."/>
            <person name="Zhu Y."/>
            <person name="Muzny D.M."/>
            <person name="Weinstock G."/>
            <person name="Gibbs R.A."/>
        </authorList>
    </citation>
    <scope>NUCLEOTIDE SEQUENCE [LARGE SCALE GENOMIC DNA]</scope>
    <source>
        <strain evidence="9">LSR1</strain>
    </source>
</reference>
<keyword evidence="3 5" id="KW-0862">Zinc</keyword>
<dbReference type="Proteomes" id="UP000007819">
    <property type="component" value="Chromosome A2"/>
</dbReference>
<keyword evidence="9" id="KW-1185">Reference proteome</keyword>
<organism evidence="8 9">
    <name type="scientific">Acyrthosiphon pisum</name>
    <name type="common">Pea aphid</name>
    <dbReference type="NCBI Taxonomy" id="7029"/>
    <lineage>
        <taxon>Eukaryota</taxon>
        <taxon>Metazoa</taxon>
        <taxon>Ecdysozoa</taxon>
        <taxon>Arthropoda</taxon>
        <taxon>Hexapoda</taxon>
        <taxon>Insecta</taxon>
        <taxon>Pterygota</taxon>
        <taxon>Neoptera</taxon>
        <taxon>Paraneoptera</taxon>
        <taxon>Hemiptera</taxon>
        <taxon>Sternorrhyncha</taxon>
        <taxon>Aphidomorpha</taxon>
        <taxon>Aphidoidea</taxon>
        <taxon>Aphididae</taxon>
        <taxon>Macrosiphini</taxon>
        <taxon>Acyrthosiphon</taxon>
    </lineage>
</organism>
<dbReference type="KEGG" id="api:100161710"/>
<dbReference type="PROSITE" id="PS50023">
    <property type="entry name" value="LIM_DOMAIN_2"/>
    <property type="match status" value="2"/>
</dbReference>
<keyword evidence="4 5" id="KW-0440">LIM domain</keyword>
<evidence type="ECO:0000256" key="1">
    <source>
        <dbReference type="ARBA" id="ARBA00022723"/>
    </source>
</evidence>
<dbReference type="SUPFAM" id="SSF57716">
    <property type="entry name" value="Glucocorticoid receptor-like (DNA-binding domain)"/>
    <property type="match status" value="3"/>
</dbReference>
<dbReference type="PROSITE" id="PS00478">
    <property type="entry name" value="LIM_DOMAIN_1"/>
    <property type="match status" value="1"/>
</dbReference>
<feature type="compositionally biased region" description="Basic residues" evidence="6">
    <location>
        <begin position="287"/>
        <end position="299"/>
    </location>
</feature>
<evidence type="ECO:0000313" key="8">
    <source>
        <dbReference type="EnsemblMetazoa" id="XP_001945042.2"/>
    </source>
</evidence>
<evidence type="ECO:0000256" key="6">
    <source>
        <dbReference type="SAM" id="MobiDB-lite"/>
    </source>
</evidence>
<evidence type="ECO:0000313" key="9">
    <source>
        <dbReference type="Proteomes" id="UP000007819"/>
    </source>
</evidence>
<feature type="domain" description="LIM zinc-binding" evidence="7">
    <location>
        <begin position="121"/>
        <end position="183"/>
    </location>
</feature>